<evidence type="ECO:0000256" key="1">
    <source>
        <dbReference type="SAM" id="MobiDB-lite"/>
    </source>
</evidence>
<dbReference type="RefSeq" id="WP_376719326.1">
    <property type="nucleotide sequence ID" value="NZ_JAYMRR010000011.1"/>
</dbReference>
<reference evidence="2 3" key="1">
    <citation type="submission" date="2024-01" db="EMBL/GenBank/DDBJ databases">
        <title>Genome mining of biosynthetic gene clusters to explore secondary metabolites of Streptomyces sp.</title>
        <authorList>
            <person name="Baig A."/>
            <person name="Ajitkumar Shintre N."/>
            <person name="Kumar H."/>
            <person name="Anbarasu A."/>
            <person name="Ramaiah S."/>
        </authorList>
    </citation>
    <scope>NUCLEOTIDE SEQUENCE [LARGE SCALE GENOMIC DNA]</scope>
    <source>
        <strain evidence="2 3">A03</strain>
    </source>
</reference>
<gene>
    <name evidence="2" type="ORF">VSS30_20920</name>
</gene>
<name>A0ABV5DEZ1_9ACTN</name>
<proteinExistence type="predicted"/>
<evidence type="ECO:0000313" key="3">
    <source>
        <dbReference type="Proteomes" id="UP001585018"/>
    </source>
</evidence>
<dbReference type="EMBL" id="JAYMRR010000011">
    <property type="protein sequence ID" value="MFB8751268.1"/>
    <property type="molecule type" value="Genomic_DNA"/>
</dbReference>
<comment type="caution">
    <text evidence="2">The sequence shown here is derived from an EMBL/GenBank/DDBJ whole genome shotgun (WGS) entry which is preliminary data.</text>
</comment>
<feature type="region of interest" description="Disordered" evidence="1">
    <location>
        <begin position="34"/>
        <end position="61"/>
    </location>
</feature>
<protein>
    <submittedName>
        <fullName evidence="2">Uncharacterized protein</fullName>
    </submittedName>
</protein>
<dbReference type="Proteomes" id="UP001585018">
    <property type="component" value="Unassembled WGS sequence"/>
</dbReference>
<evidence type="ECO:0000313" key="2">
    <source>
        <dbReference type="EMBL" id="MFB8751268.1"/>
    </source>
</evidence>
<organism evidence="2 3">
    <name type="scientific">Streptomyces parvulus</name>
    <dbReference type="NCBI Taxonomy" id="146923"/>
    <lineage>
        <taxon>Bacteria</taxon>
        <taxon>Bacillati</taxon>
        <taxon>Actinomycetota</taxon>
        <taxon>Actinomycetes</taxon>
        <taxon>Kitasatosporales</taxon>
        <taxon>Streptomycetaceae</taxon>
        <taxon>Streptomyces</taxon>
    </lineage>
</organism>
<accession>A0ABV5DEZ1</accession>
<keyword evidence="3" id="KW-1185">Reference proteome</keyword>
<sequence length="61" mass="6873">MQPDIHMTLEEGVRADLDLQVSVEAWWRAVSEPISRRRRRPRSAEDAGGASRGDLDLAGER</sequence>